<keyword evidence="10" id="KW-1185">Reference proteome</keyword>
<dbReference type="GO" id="GO:0005829">
    <property type="term" value="C:cytosol"/>
    <property type="evidence" value="ECO:0007669"/>
    <property type="project" value="TreeGrafter"/>
</dbReference>
<reference evidence="9 10" key="1">
    <citation type="journal article" date="2007" name="Nature">
        <title>Evolution of genes and genomes on the Drosophila phylogeny.</title>
        <authorList>
            <consortium name="Drosophila 12 Genomes Consortium"/>
            <person name="Clark A.G."/>
            <person name="Eisen M.B."/>
            <person name="Smith D.R."/>
            <person name="Bergman C.M."/>
            <person name="Oliver B."/>
            <person name="Markow T.A."/>
            <person name="Kaufman T.C."/>
            <person name="Kellis M."/>
            <person name="Gelbart W."/>
            <person name="Iyer V.N."/>
            <person name="Pollard D.A."/>
            <person name="Sackton T.B."/>
            <person name="Larracuente A.M."/>
            <person name="Singh N.D."/>
            <person name="Abad J.P."/>
            <person name="Abt D.N."/>
            <person name="Adryan B."/>
            <person name="Aguade M."/>
            <person name="Akashi H."/>
            <person name="Anderson W.W."/>
            <person name="Aquadro C.F."/>
            <person name="Ardell D.H."/>
            <person name="Arguello R."/>
            <person name="Artieri C.G."/>
            <person name="Barbash D.A."/>
            <person name="Barker D."/>
            <person name="Barsanti P."/>
            <person name="Batterham P."/>
            <person name="Batzoglou S."/>
            <person name="Begun D."/>
            <person name="Bhutkar A."/>
            <person name="Blanco E."/>
            <person name="Bosak S.A."/>
            <person name="Bradley R.K."/>
            <person name="Brand A.D."/>
            <person name="Brent M.R."/>
            <person name="Brooks A.N."/>
            <person name="Brown R.H."/>
            <person name="Butlin R.K."/>
            <person name="Caggese C."/>
            <person name="Calvi B.R."/>
            <person name="Bernardo de Carvalho A."/>
            <person name="Caspi A."/>
            <person name="Castrezana S."/>
            <person name="Celniker S.E."/>
            <person name="Chang J.L."/>
            <person name="Chapple C."/>
            <person name="Chatterji S."/>
            <person name="Chinwalla A."/>
            <person name="Civetta A."/>
            <person name="Clifton S.W."/>
            <person name="Comeron J.M."/>
            <person name="Costello J.C."/>
            <person name="Coyne J.A."/>
            <person name="Daub J."/>
            <person name="David R.G."/>
            <person name="Delcher A.L."/>
            <person name="Delehaunty K."/>
            <person name="Do C.B."/>
            <person name="Ebling H."/>
            <person name="Edwards K."/>
            <person name="Eickbush T."/>
            <person name="Evans J.D."/>
            <person name="Filipski A."/>
            <person name="Findeiss S."/>
            <person name="Freyhult E."/>
            <person name="Fulton L."/>
            <person name="Fulton R."/>
            <person name="Garcia A.C."/>
            <person name="Gardiner A."/>
            <person name="Garfield D.A."/>
            <person name="Garvin B.E."/>
            <person name="Gibson G."/>
            <person name="Gilbert D."/>
            <person name="Gnerre S."/>
            <person name="Godfrey J."/>
            <person name="Good R."/>
            <person name="Gotea V."/>
            <person name="Gravely B."/>
            <person name="Greenberg A.J."/>
            <person name="Griffiths-Jones S."/>
            <person name="Gross S."/>
            <person name="Guigo R."/>
            <person name="Gustafson E.A."/>
            <person name="Haerty W."/>
            <person name="Hahn M.W."/>
            <person name="Halligan D.L."/>
            <person name="Halpern A.L."/>
            <person name="Halter G.M."/>
            <person name="Han M.V."/>
            <person name="Heger A."/>
            <person name="Hillier L."/>
            <person name="Hinrichs A.S."/>
            <person name="Holmes I."/>
            <person name="Hoskins R.A."/>
            <person name="Hubisz M.J."/>
            <person name="Hultmark D."/>
            <person name="Huntley M.A."/>
            <person name="Jaffe D.B."/>
            <person name="Jagadeeshan S."/>
            <person name="Jeck W.R."/>
            <person name="Johnson J."/>
            <person name="Jones C.D."/>
            <person name="Jordan W.C."/>
            <person name="Karpen G.H."/>
            <person name="Kataoka E."/>
            <person name="Keightley P.D."/>
            <person name="Kheradpour P."/>
            <person name="Kirkness E.F."/>
            <person name="Koerich L.B."/>
            <person name="Kristiansen K."/>
            <person name="Kudrna D."/>
            <person name="Kulathinal R.J."/>
            <person name="Kumar S."/>
            <person name="Kwok R."/>
            <person name="Lander E."/>
            <person name="Langley C.H."/>
            <person name="Lapoint R."/>
            <person name="Lazzaro B.P."/>
            <person name="Lee S.J."/>
            <person name="Levesque L."/>
            <person name="Li R."/>
            <person name="Lin C.F."/>
            <person name="Lin M.F."/>
            <person name="Lindblad-Toh K."/>
            <person name="Llopart A."/>
            <person name="Long M."/>
            <person name="Low L."/>
            <person name="Lozovsky E."/>
            <person name="Lu J."/>
            <person name="Luo M."/>
            <person name="Machado C.A."/>
            <person name="Makalowski W."/>
            <person name="Marzo M."/>
            <person name="Matsuda M."/>
            <person name="Matzkin L."/>
            <person name="McAllister B."/>
            <person name="McBride C.S."/>
            <person name="McKernan B."/>
            <person name="McKernan K."/>
            <person name="Mendez-Lago M."/>
            <person name="Minx P."/>
            <person name="Mollenhauer M.U."/>
            <person name="Montooth K."/>
            <person name="Mount S.M."/>
            <person name="Mu X."/>
            <person name="Myers E."/>
            <person name="Negre B."/>
            <person name="Newfeld S."/>
            <person name="Nielsen R."/>
            <person name="Noor M.A."/>
            <person name="O'Grady P."/>
            <person name="Pachter L."/>
            <person name="Papaceit M."/>
            <person name="Parisi M.J."/>
            <person name="Parisi M."/>
            <person name="Parts L."/>
            <person name="Pedersen J.S."/>
            <person name="Pesole G."/>
            <person name="Phillippy A.M."/>
            <person name="Ponting C.P."/>
            <person name="Pop M."/>
            <person name="Porcelli D."/>
            <person name="Powell J.R."/>
            <person name="Prohaska S."/>
            <person name="Pruitt K."/>
            <person name="Puig M."/>
            <person name="Quesneville H."/>
            <person name="Ram K.R."/>
            <person name="Rand D."/>
            <person name="Rasmussen M.D."/>
            <person name="Reed L.K."/>
            <person name="Reenan R."/>
            <person name="Reily A."/>
            <person name="Remington K.A."/>
            <person name="Rieger T.T."/>
            <person name="Ritchie M.G."/>
            <person name="Robin C."/>
            <person name="Rogers Y.H."/>
            <person name="Rohde C."/>
            <person name="Rozas J."/>
            <person name="Rubenfield M.J."/>
            <person name="Ruiz A."/>
            <person name="Russo S."/>
            <person name="Salzberg S.L."/>
            <person name="Sanchez-Gracia A."/>
            <person name="Saranga D.J."/>
            <person name="Sato H."/>
            <person name="Schaeffer S.W."/>
            <person name="Schatz M.C."/>
            <person name="Schlenke T."/>
            <person name="Schwartz R."/>
            <person name="Segarra C."/>
            <person name="Singh R.S."/>
            <person name="Sirot L."/>
            <person name="Sirota M."/>
            <person name="Sisneros N.B."/>
            <person name="Smith C.D."/>
            <person name="Smith T.F."/>
            <person name="Spieth J."/>
            <person name="Stage D.E."/>
            <person name="Stark A."/>
            <person name="Stephan W."/>
            <person name="Strausberg R.L."/>
            <person name="Strempel S."/>
            <person name="Sturgill D."/>
            <person name="Sutton G."/>
            <person name="Sutton G.G."/>
            <person name="Tao W."/>
            <person name="Teichmann S."/>
            <person name="Tobari Y.N."/>
            <person name="Tomimura Y."/>
            <person name="Tsolas J.M."/>
            <person name="Valente V.L."/>
            <person name="Venter E."/>
            <person name="Venter J.C."/>
            <person name="Vicario S."/>
            <person name="Vieira F.G."/>
            <person name="Vilella A.J."/>
            <person name="Villasante A."/>
            <person name="Walenz B."/>
            <person name="Wang J."/>
            <person name="Wasserman M."/>
            <person name="Watts T."/>
            <person name="Wilson D."/>
            <person name="Wilson R.K."/>
            <person name="Wing R.A."/>
            <person name="Wolfner M.F."/>
            <person name="Wong A."/>
            <person name="Wong G.K."/>
            <person name="Wu C.I."/>
            <person name="Wu G."/>
            <person name="Yamamoto D."/>
            <person name="Yang H.P."/>
            <person name="Yang S.P."/>
            <person name="Yorke J.A."/>
            <person name="Yoshida K."/>
            <person name="Zdobnov E."/>
            <person name="Zhang P."/>
            <person name="Zhang Y."/>
            <person name="Zimin A.V."/>
            <person name="Baldwin J."/>
            <person name="Abdouelleil A."/>
            <person name="Abdulkadir J."/>
            <person name="Abebe A."/>
            <person name="Abera B."/>
            <person name="Abreu J."/>
            <person name="Acer S.C."/>
            <person name="Aftuck L."/>
            <person name="Alexander A."/>
            <person name="An P."/>
            <person name="Anderson E."/>
            <person name="Anderson S."/>
            <person name="Arachi H."/>
            <person name="Azer M."/>
            <person name="Bachantsang P."/>
            <person name="Barry A."/>
            <person name="Bayul T."/>
            <person name="Berlin A."/>
            <person name="Bessette D."/>
            <person name="Bloom T."/>
            <person name="Blye J."/>
            <person name="Boguslavskiy L."/>
            <person name="Bonnet C."/>
            <person name="Boukhgalter B."/>
            <person name="Bourzgui I."/>
            <person name="Brown A."/>
            <person name="Cahill P."/>
            <person name="Channer S."/>
            <person name="Cheshatsang Y."/>
            <person name="Chuda L."/>
            <person name="Citroen M."/>
            <person name="Collymore A."/>
            <person name="Cooke P."/>
            <person name="Costello M."/>
            <person name="D'Aco K."/>
            <person name="Daza R."/>
            <person name="De Haan G."/>
            <person name="DeGray S."/>
            <person name="DeMaso C."/>
            <person name="Dhargay N."/>
            <person name="Dooley K."/>
            <person name="Dooley E."/>
            <person name="Doricent M."/>
            <person name="Dorje P."/>
            <person name="Dorjee K."/>
            <person name="Dupes A."/>
            <person name="Elong R."/>
            <person name="Falk J."/>
            <person name="Farina A."/>
            <person name="Faro S."/>
            <person name="Ferguson D."/>
            <person name="Fisher S."/>
            <person name="Foley C.D."/>
            <person name="Franke A."/>
            <person name="Friedrich D."/>
            <person name="Gadbois L."/>
            <person name="Gearin G."/>
            <person name="Gearin C.R."/>
            <person name="Giannoukos G."/>
            <person name="Goode T."/>
            <person name="Graham J."/>
            <person name="Grandbois E."/>
            <person name="Grewal S."/>
            <person name="Gyaltsen K."/>
            <person name="Hafez N."/>
            <person name="Hagos B."/>
            <person name="Hall J."/>
            <person name="Henson C."/>
            <person name="Hollinger A."/>
            <person name="Honan T."/>
            <person name="Huard M.D."/>
            <person name="Hughes L."/>
            <person name="Hurhula B."/>
            <person name="Husby M.E."/>
            <person name="Kamat A."/>
            <person name="Kanga B."/>
            <person name="Kashin S."/>
            <person name="Khazanovich D."/>
            <person name="Kisner P."/>
            <person name="Lance K."/>
            <person name="Lara M."/>
            <person name="Lee W."/>
            <person name="Lennon N."/>
            <person name="Letendre F."/>
            <person name="LeVine R."/>
            <person name="Lipovsky A."/>
            <person name="Liu X."/>
            <person name="Liu J."/>
            <person name="Liu S."/>
            <person name="Lokyitsang T."/>
            <person name="Lokyitsang Y."/>
            <person name="Lubonja R."/>
            <person name="Lui A."/>
            <person name="MacDonald P."/>
            <person name="Magnisalis V."/>
            <person name="Maru K."/>
            <person name="Matthews C."/>
            <person name="McCusker W."/>
            <person name="McDonough S."/>
            <person name="Mehta T."/>
            <person name="Meldrim J."/>
            <person name="Meneus L."/>
            <person name="Mihai O."/>
            <person name="Mihalev A."/>
            <person name="Mihova T."/>
            <person name="Mittelman R."/>
            <person name="Mlenga V."/>
            <person name="Montmayeur A."/>
            <person name="Mulrain L."/>
            <person name="Navidi A."/>
            <person name="Naylor J."/>
            <person name="Negash T."/>
            <person name="Nguyen T."/>
            <person name="Nguyen N."/>
            <person name="Nicol R."/>
            <person name="Norbu C."/>
            <person name="Norbu N."/>
            <person name="Novod N."/>
            <person name="O'Neill B."/>
            <person name="Osman S."/>
            <person name="Markiewicz E."/>
            <person name="Oyono O.L."/>
            <person name="Patti C."/>
            <person name="Phunkhang P."/>
            <person name="Pierre F."/>
            <person name="Priest M."/>
            <person name="Raghuraman S."/>
            <person name="Rege F."/>
            <person name="Reyes R."/>
            <person name="Rise C."/>
            <person name="Rogov P."/>
            <person name="Ross K."/>
            <person name="Ryan E."/>
            <person name="Settipalli S."/>
            <person name="Shea T."/>
            <person name="Sherpa N."/>
            <person name="Shi L."/>
            <person name="Shih D."/>
            <person name="Sparrow T."/>
            <person name="Spaulding J."/>
            <person name="Stalker J."/>
            <person name="Stange-Thomann N."/>
            <person name="Stavropoulos S."/>
            <person name="Stone C."/>
            <person name="Strader C."/>
            <person name="Tesfaye S."/>
            <person name="Thomson T."/>
            <person name="Thoulutsang Y."/>
            <person name="Thoulutsang D."/>
            <person name="Topham K."/>
            <person name="Topping I."/>
            <person name="Tsamla T."/>
            <person name="Vassiliev H."/>
            <person name="Vo A."/>
            <person name="Wangchuk T."/>
            <person name="Wangdi T."/>
            <person name="Weiand M."/>
            <person name="Wilkinson J."/>
            <person name="Wilson A."/>
            <person name="Yadav S."/>
            <person name="Young G."/>
            <person name="Yu Q."/>
            <person name="Zembek L."/>
            <person name="Zhong D."/>
            <person name="Zimmer A."/>
            <person name="Zwirko Z."/>
            <person name="Jaffe D.B."/>
            <person name="Alvarez P."/>
            <person name="Brockman W."/>
            <person name="Butler J."/>
            <person name="Chin C."/>
            <person name="Gnerre S."/>
            <person name="Grabherr M."/>
            <person name="Kleber M."/>
            <person name="Mauceli E."/>
            <person name="MacCallum I."/>
        </authorList>
    </citation>
    <scope>NUCLEOTIDE SEQUENCE [LARGE SCALE GENOMIC DNA]</scope>
    <source>
        <strain evidence="10">Rob3c / Tucson 14021-0248.25</strain>
    </source>
</reference>
<feature type="region of interest" description="Disordered" evidence="7">
    <location>
        <begin position="466"/>
        <end position="493"/>
    </location>
</feature>
<accession>B4IC09</accession>
<dbReference type="InterPro" id="IPR019734">
    <property type="entry name" value="TPR_rpt"/>
</dbReference>
<dbReference type="AlphaFoldDB" id="B4IC09"/>
<dbReference type="InterPro" id="IPR011990">
    <property type="entry name" value="TPR-like_helical_dom_sf"/>
</dbReference>
<dbReference type="SMART" id="SM00028">
    <property type="entry name" value="TPR"/>
    <property type="match status" value="3"/>
</dbReference>
<feature type="domain" description="Myb/SANT-like DNA-binding" evidence="8">
    <location>
        <begin position="8"/>
        <end position="92"/>
    </location>
</feature>
<dbReference type="OMA" id="CCRRIHA"/>
<feature type="repeat" description="TPR" evidence="5">
    <location>
        <begin position="567"/>
        <end position="600"/>
    </location>
</feature>
<evidence type="ECO:0000256" key="4">
    <source>
        <dbReference type="ARBA" id="ARBA00022803"/>
    </source>
</evidence>
<feature type="repeat" description="TPR" evidence="5">
    <location>
        <begin position="636"/>
        <end position="669"/>
    </location>
</feature>
<dbReference type="HOGENOM" id="CLU_348935_0_0_1"/>
<evidence type="ECO:0000313" key="10">
    <source>
        <dbReference type="Proteomes" id="UP000001292"/>
    </source>
</evidence>
<evidence type="ECO:0000256" key="6">
    <source>
        <dbReference type="SAM" id="Coils"/>
    </source>
</evidence>
<dbReference type="PANTHER" id="PTHR45984">
    <property type="entry name" value="RNA (RNA) POLYMERASE II ASSOCIATED PROTEIN HOMOLOG"/>
    <property type="match status" value="1"/>
</dbReference>
<keyword evidence="6" id="KW-0175">Coiled coil</keyword>
<feature type="compositionally biased region" description="Basic and acidic residues" evidence="7">
    <location>
        <begin position="466"/>
        <end position="475"/>
    </location>
</feature>
<evidence type="ECO:0000256" key="5">
    <source>
        <dbReference type="PROSITE-ProRule" id="PRU00339"/>
    </source>
</evidence>
<dbReference type="GO" id="GO:0005739">
    <property type="term" value="C:mitochondrion"/>
    <property type="evidence" value="ECO:0007669"/>
    <property type="project" value="TreeGrafter"/>
</dbReference>
<dbReference type="InterPro" id="IPR051982">
    <property type="entry name" value="CiliaryAsmbly_MitoImport"/>
</dbReference>
<dbReference type="Pfam" id="PF13181">
    <property type="entry name" value="TPR_8"/>
    <property type="match status" value="2"/>
</dbReference>
<dbReference type="PROSITE" id="PS50005">
    <property type="entry name" value="TPR"/>
    <property type="match status" value="2"/>
</dbReference>
<feature type="domain" description="Myb/SANT-like DNA-binding" evidence="8">
    <location>
        <begin position="160"/>
        <end position="242"/>
    </location>
</feature>
<evidence type="ECO:0000256" key="3">
    <source>
        <dbReference type="ARBA" id="ARBA00022737"/>
    </source>
</evidence>
<dbReference type="Proteomes" id="UP000001292">
    <property type="component" value="Unassembled WGS sequence"/>
</dbReference>
<dbReference type="STRING" id="7238.B4IC09"/>
<evidence type="ECO:0000256" key="1">
    <source>
        <dbReference type="ARBA" id="ARBA00004496"/>
    </source>
</evidence>
<comment type="subcellular location">
    <subcellularLocation>
        <location evidence="1">Cytoplasm</location>
    </subcellularLocation>
</comment>
<evidence type="ECO:0000256" key="2">
    <source>
        <dbReference type="ARBA" id="ARBA00022490"/>
    </source>
</evidence>
<organism evidence="10">
    <name type="scientific">Drosophila sechellia</name>
    <name type="common">Fruit fly</name>
    <dbReference type="NCBI Taxonomy" id="7238"/>
    <lineage>
        <taxon>Eukaryota</taxon>
        <taxon>Metazoa</taxon>
        <taxon>Ecdysozoa</taxon>
        <taxon>Arthropoda</taxon>
        <taxon>Hexapoda</taxon>
        <taxon>Insecta</taxon>
        <taxon>Pterygota</taxon>
        <taxon>Neoptera</taxon>
        <taxon>Endopterygota</taxon>
        <taxon>Diptera</taxon>
        <taxon>Brachycera</taxon>
        <taxon>Muscomorpha</taxon>
        <taxon>Ephydroidea</taxon>
        <taxon>Drosophilidae</taxon>
        <taxon>Drosophila</taxon>
        <taxon>Sophophora</taxon>
    </lineage>
</organism>
<evidence type="ECO:0000259" key="8">
    <source>
        <dbReference type="Pfam" id="PF13837"/>
    </source>
</evidence>
<gene>
    <name evidence="9" type="primary">Dsec\GM10353</name>
    <name evidence="9" type="ORF">Dsec_GM10353</name>
</gene>
<protein>
    <submittedName>
        <fullName evidence="9">GM10353</fullName>
    </submittedName>
</protein>
<dbReference type="GO" id="GO:0006626">
    <property type="term" value="P:protein targeting to mitochondrion"/>
    <property type="evidence" value="ECO:0007669"/>
    <property type="project" value="TreeGrafter"/>
</dbReference>
<proteinExistence type="predicted"/>
<dbReference type="PhylomeDB" id="B4IC09"/>
<dbReference type="SUPFAM" id="SSF48452">
    <property type="entry name" value="TPR-like"/>
    <property type="match status" value="1"/>
</dbReference>
<keyword evidence="4 5" id="KW-0802">TPR repeat</keyword>
<keyword evidence="3" id="KW-0677">Repeat</keyword>
<dbReference type="Gene3D" id="1.25.40.10">
    <property type="entry name" value="Tetratricopeptide repeat domain"/>
    <property type="match status" value="1"/>
</dbReference>
<feature type="compositionally biased region" description="Polar residues" evidence="7">
    <location>
        <begin position="795"/>
        <end position="808"/>
    </location>
</feature>
<feature type="region of interest" description="Disordered" evidence="7">
    <location>
        <begin position="766"/>
        <end position="808"/>
    </location>
</feature>
<dbReference type="Pfam" id="PF13837">
    <property type="entry name" value="Myb_DNA-bind_4"/>
    <property type="match status" value="2"/>
</dbReference>
<dbReference type="FunFam" id="1.25.40.10:FF:001593">
    <property type="entry name" value="TPR Domain containing protein"/>
    <property type="match status" value="1"/>
</dbReference>
<dbReference type="GO" id="GO:0031072">
    <property type="term" value="F:heat shock protein binding"/>
    <property type="evidence" value="ECO:0007669"/>
    <property type="project" value="TreeGrafter"/>
</dbReference>
<feature type="region of interest" description="Disordered" evidence="7">
    <location>
        <begin position="271"/>
        <end position="294"/>
    </location>
</feature>
<dbReference type="PANTHER" id="PTHR45984:SF1">
    <property type="entry name" value="SPAG1 AXONEMAL DYNEIN ASSEMBLY FACTOR"/>
    <property type="match status" value="1"/>
</dbReference>
<evidence type="ECO:0000313" key="9">
    <source>
        <dbReference type="EMBL" id="EDW45167.1"/>
    </source>
</evidence>
<evidence type="ECO:0000256" key="7">
    <source>
        <dbReference type="SAM" id="MobiDB-lite"/>
    </source>
</evidence>
<dbReference type="EMBL" id="CH480828">
    <property type="protein sequence ID" value="EDW45167.1"/>
    <property type="molecule type" value="Genomic_DNA"/>
</dbReference>
<sequence>MQFHLVSRRKWDASEEDRFIDIWIHNLHLFEPGKKLTETYAQLEPYFRDVGVEINVQGIKSKMESLKRKYFNLLHSDQEDQSITWRHFDAMALVVRASANEVKDSEWKDYTQPAKTPQTPFKTVFVDESAVNYFDDEEMPNAKRVRKRFSKSSNVRIKGRRVWQPAEECIFVDVWEKFASHIQSDRKKMDVYKDMHNELQLRGVGILPGDIKSKIESLMRTFRAQRDSVGDKSEWIHYSKILKIQTPIDFTKLDVFSEHSSSYEDDASWFKELEPKPDPDPISQPPSSSDSVVNQFDNKTQLSSPSCSEVCFWSDPEPSHCKVSIEMLDQDESTKHQKMEKEKKKSLLERYNIPVHYLDFAHVEKCTNAREMEKIVQILRSGEEGHYPDLQKCAEEKLKALKPDSKLFRYEEQIKPSTVLDKTELKPILDWTDSIKTKDSALNELKKVKQNLNLPSVRKLSKIDLEKQSEAEKPKPKPNAASQTNTTNKEARIKSTDYRKWDKYDPDEEILRMDLNEERDQEQIEKIISSHNKSIAKEELQSERDSLYERLQAQLKNLSQLEKEQYAERHRLRGNESFKAKEYENAIEEYNCSIIYDPENAVHAYNNRAVAHLKLKKYFSAISDCQACLQIDPMNIKAHLRMAEAHNAEGRHLESLNAYKKVLDLEPDNAIAKKAVEKLTSMLGEVAPSSATRLIIEEIDPPQLKTSEPKKVAEISDPTVVKKPEPAALANKPPPIKDYDLAELVKPNRMVKSNLVSAAEALGNKLQATKGGAAPKKPQNPPMTPKETLLRLPQDNLNNSNKLLIQEI</sequence>
<name>B4IC09_DROSE</name>
<keyword evidence="2" id="KW-0963">Cytoplasm</keyword>
<feature type="coiled-coil region" evidence="6">
    <location>
        <begin position="537"/>
        <end position="568"/>
    </location>
</feature>
<dbReference type="InterPro" id="IPR044822">
    <property type="entry name" value="Myb_DNA-bind_4"/>
</dbReference>